<dbReference type="KEGG" id="uth:DKZ56_09780"/>
<evidence type="ECO:0000256" key="4">
    <source>
        <dbReference type="ARBA" id="ARBA00022603"/>
    </source>
</evidence>
<sequence length="172" mass="19619">MMEKKIYAANIQHPYMNLYIAASEKGLVYIGTEHSSMEELVKYCQKQFPHYEIIENEAFLKTYITQLKEYLNGERQEFTLPFDIQGTPFQQKVWKALCEIPFGKTATYSEVANRINQPKAVRAVGGAIGRNPLSIVIPCHRVLGKNGRLTGYSGGLDVKMRLLDLEGIPYQR</sequence>
<evidence type="ECO:0000256" key="1">
    <source>
        <dbReference type="ARBA" id="ARBA00001286"/>
    </source>
</evidence>
<dbReference type="PROSITE" id="PS00374">
    <property type="entry name" value="MGMT"/>
    <property type="match status" value="1"/>
</dbReference>
<dbReference type="InterPro" id="IPR036388">
    <property type="entry name" value="WH-like_DNA-bd_sf"/>
</dbReference>
<name>A0A4P6UWS5_9BACL</name>
<evidence type="ECO:0000256" key="5">
    <source>
        <dbReference type="ARBA" id="ARBA00022679"/>
    </source>
</evidence>
<dbReference type="Pfam" id="PF02870">
    <property type="entry name" value="Methyltransf_1N"/>
    <property type="match status" value="1"/>
</dbReference>
<comment type="function">
    <text evidence="9">Involved in the cellular defense against the biological effects of O6-methylguanine (O6-MeG) and O4-methylthymine (O4-MeT) in DNA. Repairs the methylated nucleobase in DNA by stoichiometrically transferring the methyl group to a cysteine residue in the enzyme. This is a suicide reaction: the enzyme is irreversibly inactivated.</text>
</comment>
<dbReference type="GO" id="GO:0006307">
    <property type="term" value="P:DNA alkylation repair"/>
    <property type="evidence" value="ECO:0007669"/>
    <property type="project" value="UniProtKB-UniRule"/>
</dbReference>
<keyword evidence="6 9" id="KW-0227">DNA damage</keyword>
<dbReference type="EMBL" id="CP036528">
    <property type="protein sequence ID" value="QBK26132.1"/>
    <property type="molecule type" value="Genomic_DNA"/>
</dbReference>
<dbReference type="GO" id="GO:0003908">
    <property type="term" value="F:methylated-DNA-[protein]-cysteine S-methyltransferase activity"/>
    <property type="evidence" value="ECO:0007669"/>
    <property type="project" value="UniProtKB-UniRule"/>
</dbReference>
<dbReference type="CDD" id="cd06445">
    <property type="entry name" value="ATase"/>
    <property type="match status" value="1"/>
</dbReference>
<dbReference type="InterPro" id="IPR036631">
    <property type="entry name" value="MGMT_N_sf"/>
</dbReference>
<feature type="active site" description="Nucleophile; methyl group acceptor" evidence="9">
    <location>
        <position position="139"/>
    </location>
</feature>
<reference evidence="12 13" key="1">
    <citation type="submission" date="2019-02" db="EMBL/GenBank/DDBJ databases">
        <title>Ureibacillus thermophilus.</title>
        <authorList>
            <person name="Sunny J.S."/>
            <person name="Natarajan A."/>
            <person name="Saleena L.M."/>
        </authorList>
    </citation>
    <scope>NUCLEOTIDE SEQUENCE [LARGE SCALE GENOMIC DNA]</scope>
    <source>
        <strain evidence="12 13">LM102</strain>
    </source>
</reference>
<accession>A0A4P6UWS5</accession>
<evidence type="ECO:0000256" key="9">
    <source>
        <dbReference type="HAMAP-Rule" id="MF_00772"/>
    </source>
</evidence>
<comment type="similarity">
    <text evidence="2 9">Belongs to the MGMT family.</text>
</comment>
<feature type="domain" description="Methylguanine DNA methyltransferase ribonuclease-like" evidence="11">
    <location>
        <begin position="7"/>
        <end position="84"/>
    </location>
</feature>
<dbReference type="SUPFAM" id="SSF53155">
    <property type="entry name" value="Methylated DNA-protein cysteine methyltransferase domain"/>
    <property type="match status" value="1"/>
</dbReference>
<evidence type="ECO:0000256" key="6">
    <source>
        <dbReference type="ARBA" id="ARBA00022763"/>
    </source>
</evidence>
<evidence type="ECO:0000256" key="7">
    <source>
        <dbReference type="ARBA" id="ARBA00023204"/>
    </source>
</evidence>
<dbReference type="Gene3D" id="3.30.160.70">
    <property type="entry name" value="Methylated DNA-protein cysteine methyltransferase domain"/>
    <property type="match status" value="1"/>
</dbReference>
<keyword evidence="13" id="KW-1185">Reference proteome</keyword>
<dbReference type="NCBIfam" id="TIGR00589">
    <property type="entry name" value="ogt"/>
    <property type="match status" value="1"/>
</dbReference>
<dbReference type="FunFam" id="1.10.10.10:FF:000214">
    <property type="entry name" value="Methylated-DNA--protein-cysteine methyltransferase"/>
    <property type="match status" value="1"/>
</dbReference>
<evidence type="ECO:0000256" key="3">
    <source>
        <dbReference type="ARBA" id="ARBA00022490"/>
    </source>
</evidence>
<comment type="catalytic activity">
    <reaction evidence="8 9">
        <text>a 6-O-methyl-2'-deoxyguanosine in DNA + L-cysteinyl-[protein] = S-methyl-L-cysteinyl-[protein] + a 2'-deoxyguanosine in DNA</text>
        <dbReference type="Rhea" id="RHEA:24000"/>
        <dbReference type="Rhea" id="RHEA-COMP:10131"/>
        <dbReference type="Rhea" id="RHEA-COMP:10132"/>
        <dbReference type="Rhea" id="RHEA-COMP:11367"/>
        <dbReference type="Rhea" id="RHEA-COMP:11368"/>
        <dbReference type="ChEBI" id="CHEBI:29950"/>
        <dbReference type="ChEBI" id="CHEBI:82612"/>
        <dbReference type="ChEBI" id="CHEBI:85445"/>
        <dbReference type="ChEBI" id="CHEBI:85448"/>
        <dbReference type="EC" id="2.1.1.63"/>
    </reaction>
</comment>
<gene>
    <name evidence="12" type="ORF">DKZ56_09780</name>
</gene>
<keyword evidence="5 9" id="KW-0808">Transferase</keyword>
<evidence type="ECO:0000313" key="13">
    <source>
        <dbReference type="Proteomes" id="UP000291151"/>
    </source>
</evidence>
<evidence type="ECO:0000256" key="2">
    <source>
        <dbReference type="ARBA" id="ARBA00008711"/>
    </source>
</evidence>
<dbReference type="InterPro" id="IPR001497">
    <property type="entry name" value="MethylDNA_cys_MeTrfase_AS"/>
</dbReference>
<keyword evidence="3 9" id="KW-0963">Cytoplasm</keyword>
<feature type="domain" description="Methylated-DNA-[protein]-cysteine S-methyltransferase DNA binding" evidence="10">
    <location>
        <begin position="88"/>
        <end position="168"/>
    </location>
</feature>
<dbReference type="InterPro" id="IPR008332">
    <property type="entry name" value="MethylG_MeTrfase_N"/>
</dbReference>
<dbReference type="Gene3D" id="1.10.10.10">
    <property type="entry name" value="Winged helix-like DNA-binding domain superfamily/Winged helix DNA-binding domain"/>
    <property type="match status" value="1"/>
</dbReference>
<organism evidence="12 13">
    <name type="scientific">Ureibacillus thermophilus</name>
    <dbReference type="NCBI Taxonomy" id="367743"/>
    <lineage>
        <taxon>Bacteria</taxon>
        <taxon>Bacillati</taxon>
        <taxon>Bacillota</taxon>
        <taxon>Bacilli</taxon>
        <taxon>Bacillales</taxon>
        <taxon>Caryophanaceae</taxon>
        <taxon>Ureibacillus</taxon>
    </lineage>
</organism>
<dbReference type="InterPro" id="IPR023546">
    <property type="entry name" value="MGMT"/>
</dbReference>
<dbReference type="InterPro" id="IPR036217">
    <property type="entry name" value="MethylDNA_cys_MeTrfase_DNAb"/>
</dbReference>
<dbReference type="AlphaFoldDB" id="A0A4P6UWS5"/>
<dbReference type="EC" id="2.1.1.63" evidence="9"/>
<dbReference type="PANTHER" id="PTHR10815">
    <property type="entry name" value="METHYLATED-DNA--PROTEIN-CYSTEINE METHYLTRANSFERASE"/>
    <property type="match status" value="1"/>
</dbReference>
<comment type="subcellular location">
    <subcellularLocation>
        <location evidence="9">Cytoplasm</location>
    </subcellularLocation>
</comment>
<dbReference type="GO" id="GO:0005737">
    <property type="term" value="C:cytoplasm"/>
    <property type="evidence" value="ECO:0007669"/>
    <property type="project" value="UniProtKB-SubCell"/>
</dbReference>
<dbReference type="InterPro" id="IPR014048">
    <property type="entry name" value="MethylDNA_cys_MeTrfase_DNA-bd"/>
</dbReference>
<comment type="miscellaneous">
    <text evidence="9">This enzyme catalyzes only one turnover and therefore is not strictly catalytic. According to one definition, an enzyme is a biocatalyst that acts repeatedly and over many reaction cycles.</text>
</comment>
<protein>
    <recommendedName>
        <fullName evidence="9">Methylated-DNA--protein-cysteine methyltransferase</fullName>
        <ecNumber evidence="9">2.1.1.63</ecNumber>
    </recommendedName>
    <alternativeName>
        <fullName evidence="9">6-O-methylguanine-DNA methyltransferase</fullName>
        <shortName evidence="9">MGMT</shortName>
    </alternativeName>
    <alternativeName>
        <fullName evidence="9">O-6-methylguanine-DNA-alkyltransferase</fullName>
    </alternativeName>
</protein>
<dbReference type="SUPFAM" id="SSF46767">
    <property type="entry name" value="Methylated DNA-protein cysteine methyltransferase, C-terminal domain"/>
    <property type="match status" value="1"/>
</dbReference>
<proteinExistence type="inferred from homology"/>
<dbReference type="PANTHER" id="PTHR10815:SF12">
    <property type="entry name" value="METHYLATED-DNA--PROTEIN-CYSTEINE METHYLTRANSFERASE, INDUCIBLE"/>
    <property type="match status" value="1"/>
</dbReference>
<dbReference type="Pfam" id="PF01035">
    <property type="entry name" value="DNA_binding_1"/>
    <property type="match status" value="1"/>
</dbReference>
<comment type="catalytic activity">
    <reaction evidence="1 9">
        <text>a 4-O-methyl-thymidine in DNA + L-cysteinyl-[protein] = a thymidine in DNA + S-methyl-L-cysteinyl-[protein]</text>
        <dbReference type="Rhea" id="RHEA:53428"/>
        <dbReference type="Rhea" id="RHEA-COMP:10131"/>
        <dbReference type="Rhea" id="RHEA-COMP:10132"/>
        <dbReference type="Rhea" id="RHEA-COMP:13555"/>
        <dbReference type="Rhea" id="RHEA-COMP:13556"/>
        <dbReference type="ChEBI" id="CHEBI:29950"/>
        <dbReference type="ChEBI" id="CHEBI:82612"/>
        <dbReference type="ChEBI" id="CHEBI:137386"/>
        <dbReference type="ChEBI" id="CHEBI:137387"/>
        <dbReference type="EC" id="2.1.1.63"/>
    </reaction>
</comment>
<evidence type="ECO:0000313" key="12">
    <source>
        <dbReference type="EMBL" id="QBK26132.1"/>
    </source>
</evidence>
<dbReference type="Proteomes" id="UP000291151">
    <property type="component" value="Chromosome"/>
</dbReference>
<evidence type="ECO:0000259" key="11">
    <source>
        <dbReference type="Pfam" id="PF02870"/>
    </source>
</evidence>
<dbReference type="GO" id="GO:0032259">
    <property type="term" value="P:methylation"/>
    <property type="evidence" value="ECO:0007669"/>
    <property type="project" value="UniProtKB-KW"/>
</dbReference>
<keyword evidence="7 9" id="KW-0234">DNA repair</keyword>
<dbReference type="HAMAP" id="MF_00772">
    <property type="entry name" value="OGT"/>
    <property type="match status" value="1"/>
</dbReference>
<evidence type="ECO:0000256" key="8">
    <source>
        <dbReference type="ARBA" id="ARBA00049348"/>
    </source>
</evidence>
<evidence type="ECO:0000259" key="10">
    <source>
        <dbReference type="Pfam" id="PF01035"/>
    </source>
</evidence>
<keyword evidence="4 9" id="KW-0489">Methyltransferase</keyword>